<proteinExistence type="predicted"/>
<sequence>MNPDLTFDEEIQALLEYNPPSVQVPPGSEDVEQPLSFYDKHLSSNLGLKRVVHLPTLLHSMSKAMDACLDFVDAHKIDLPLITHGDDFPSKCRREIVDADTESIDASSIAQLYAETTGGNCEAVSSMLFLTPRCSMWLPAFGFTRNYMADNPADQAFTVEEYSVCLDIEDKDIFLYPEVKECLTDDKLQLLRRLFKRDRRLATWEFLPYTTQAIAVIQNLGGAKPSSSRTTTPFKMSTYPPIGKFHSPVVPLPYDAETTPGRPHISRRSSRVRKSTISPPPAYHRLPTVHIASQPPPGQSSTVDHVLQHAWVTACRRDSTFIIFQCGNYERIGIRDRASQTLYLSDIIDVPNSKTPGSYAELHINLYISILDDAVQRAAHLDQPGNPPAPPRKRQSDADEPSERPRQRLKLRSHSTQLRHAAIAVKPHCLDFLHDVCQRHLLLLSIQYGVYSSPNPATFFRCGHRPNFIGAKRACFKPNEYVQLKLTSLITRGATGTVHEGILEVYHDDRELITYSVVAKLAFGDSQIARMRHEANIYEHLTKAGVCGIPRYYGIFEDLHHGPVVLVTSHEGFWLRHWVPEGSGSKVPMLWRKRFLLAMKEIHHAGVCHRDIRPENLLVNADGAVCIIDFDKADLTSSVGARKREYEHLDDLLAGSYTPPGSFPSLKTASSGSGLSPSPIPGSD</sequence>
<reference evidence="1 2" key="1">
    <citation type="journal article" date="2021" name="Appl. Environ. Microbiol.">
        <title>Genetic linkage and physical mapping for an oyster mushroom Pleurotus cornucopiae and QTL analysis for the trait cap color.</title>
        <authorList>
            <person name="Zhang Y."/>
            <person name="Gao W."/>
            <person name="Sonnenberg A."/>
            <person name="Chen Q."/>
            <person name="Zhang J."/>
            <person name="Huang C."/>
        </authorList>
    </citation>
    <scope>NUCLEOTIDE SEQUENCE [LARGE SCALE GENOMIC DNA]</scope>
    <source>
        <strain evidence="1">CCMSSC00406</strain>
    </source>
</reference>
<dbReference type="EMBL" id="WQMT02000005">
    <property type="protein sequence ID" value="KAG9222172.1"/>
    <property type="molecule type" value="Genomic_DNA"/>
</dbReference>
<organism evidence="1 2">
    <name type="scientific">Pleurotus cornucopiae</name>
    <name type="common">Cornucopia mushroom</name>
    <dbReference type="NCBI Taxonomy" id="5321"/>
    <lineage>
        <taxon>Eukaryota</taxon>
        <taxon>Fungi</taxon>
        <taxon>Dikarya</taxon>
        <taxon>Basidiomycota</taxon>
        <taxon>Agaricomycotina</taxon>
        <taxon>Agaricomycetes</taxon>
        <taxon>Agaricomycetidae</taxon>
        <taxon>Agaricales</taxon>
        <taxon>Pleurotineae</taxon>
        <taxon>Pleurotaceae</taxon>
        <taxon>Pleurotus</taxon>
    </lineage>
</organism>
<evidence type="ECO:0000313" key="1">
    <source>
        <dbReference type="EMBL" id="KAG9222172.1"/>
    </source>
</evidence>
<accession>A0ACB7IV93</accession>
<dbReference type="Proteomes" id="UP000824881">
    <property type="component" value="Unassembled WGS sequence"/>
</dbReference>
<protein>
    <submittedName>
        <fullName evidence="1">Uncharacterized protein</fullName>
    </submittedName>
</protein>
<keyword evidence="2" id="KW-1185">Reference proteome</keyword>
<comment type="caution">
    <text evidence="1">The sequence shown here is derived from an EMBL/GenBank/DDBJ whole genome shotgun (WGS) entry which is preliminary data.</text>
</comment>
<evidence type="ECO:0000313" key="2">
    <source>
        <dbReference type="Proteomes" id="UP000824881"/>
    </source>
</evidence>
<name>A0ACB7IV93_PLECO</name>
<gene>
    <name evidence="1" type="ORF">CCMSSC00406_0009015</name>
</gene>